<dbReference type="PANTHER" id="PTHR35910">
    <property type="entry name" value="2EXR DOMAIN-CONTAINING PROTEIN"/>
    <property type="match status" value="1"/>
</dbReference>
<dbReference type="GeneID" id="87868409"/>
<feature type="compositionally biased region" description="Polar residues" evidence="1">
    <location>
        <begin position="442"/>
        <end position="467"/>
    </location>
</feature>
<sequence>MPPTSLEHRILTDRPDHKGIINDCIDLVRCRPEESQAGQSVPSLTASNVRWLNRTNRPSGTANSTGKGKLYERFCRFEMLPKELRIMIWKMSVDPVMVIGYLSAHEGLVSNSVTLSNYEGPLQTIVPAHYTLLGTRDHYKRIRLFEINRESRELAFKYWGSPLPSSPGKLPTYLFNPHTDTLAVRLSLLPRETDSSDAMYDSSPWQGSGFPTFTVPTPTALLSRVHRIELQLDRVENLRPGGYDWTSPGATNPFAFLFHFPNLRHLTFVFRRPQLIDIPQTSNGRTVIDGGNQLVPVTEAVGSYDYYHFETIQCLHSFLRLARSPETRDRAKTTLRNLRTIGVNANPRSLRLDPYWFPEQPYARVAKFPKGVPPLTCVDNRHSLDVVSPVDPGTPAQPMLHQWFPWDEGGLAFAEFINDFNFQLAGEPGVVTPLPEFEDQGNDSSTVMSVAGSTYSAPSESGMSYIS</sequence>
<accession>A0AAE0JRE7</accession>
<evidence type="ECO:0000259" key="2">
    <source>
        <dbReference type="Pfam" id="PF20150"/>
    </source>
</evidence>
<evidence type="ECO:0000256" key="1">
    <source>
        <dbReference type="SAM" id="MobiDB-lite"/>
    </source>
</evidence>
<dbReference type="InterPro" id="IPR045518">
    <property type="entry name" value="2EXR"/>
</dbReference>
<reference evidence="3" key="2">
    <citation type="submission" date="2023-06" db="EMBL/GenBank/DDBJ databases">
        <authorList>
            <consortium name="Lawrence Berkeley National Laboratory"/>
            <person name="Haridas S."/>
            <person name="Hensen N."/>
            <person name="Bonometti L."/>
            <person name="Westerberg I."/>
            <person name="Brannstrom I.O."/>
            <person name="Guillou S."/>
            <person name="Cros-Aarteil S."/>
            <person name="Calhoun S."/>
            <person name="Kuo A."/>
            <person name="Mondo S."/>
            <person name="Pangilinan J."/>
            <person name="Riley R."/>
            <person name="Labutti K."/>
            <person name="Andreopoulos B."/>
            <person name="Lipzen A."/>
            <person name="Chen C."/>
            <person name="Yanf M."/>
            <person name="Daum C."/>
            <person name="Ng V."/>
            <person name="Clum A."/>
            <person name="Steindorff A."/>
            <person name="Ohm R."/>
            <person name="Martin F."/>
            <person name="Silar P."/>
            <person name="Natvig D."/>
            <person name="Lalanne C."/>
            <person name="Gautier V."/>
            <person name="Ament-Velasquez S.L."/>
            <person name="Kruys A."/>
            <person name="Hutchinson M.I."/>
            <person name="Powell A.J."/>
            <person name="Barry K."/>
            <person name="Miller A.N."/>
            <person name="Grigoriev I.V."/>
            <person name="Debuchy R."/>
            <person name="Gladieux P."/>
            <person name="Thoren M.H."/>
            <person name="Johannesson H."/>
        </authorList>
    </citation>
    <scope>NUCLEOTIDE SEQUENCE</scope>
    <source>
        <strain evidence="3">CBS 560.94</strain>
    </source>
</reference>
<evidence type="ECO:0000313" key="4">
    <source>
        <dbReference type="Proteomes" id="UP001278500"/>
    </source>
</evidence>
<dbReference type="Pfam" id="PF20150">
    <property type="entry name" value="2EXR"/>
    <property type="match status" value="1"/>
</dbReference>
<proteinExistence type="predicted"/>
<name>A0AAE0JRE7_9PEZI</name>
<dbReference type="EMBL" id="JAUEPP010000001">
    <property type="protein sequence ID" value="KAK3356065.1"/>
    <property type="molecule type" value="Genomic_DNA"/>
</dbReference>
<protein>
    <recommendedName>
        <fullName evidence="2">2EXR domain-containing protein</fullName>
    </recommendedName>
</protein>
<gene>
    <name evidence="3" type="ORF">B0H65DRAFT_66927</name>
</gene>
<dbReference type="RefSeq" id="XP_062687442.1">
    <property type="nucleotide sequence ID" value="XM_062831255.1"/>
</dbReference>
<feature type="domain" description="2EXR" evidence="2">
    <location>
        <begin position="74"/>
        <end position="182"/>
    </location>
</feature>
<organism evidence="3 4">
    <name type="scientific">Neurospora tetraspora</name>
    <dbReference type="NCBI Taxonomy" id="94610"/>
    <lineage>
        <taxon>Eukaryota</taxon>
        <taxon>Fungi</taxon>
        <taxon>Dikarya</taxon>
        <taxon>Ascomycota</taxon>
        <taxon>Pezizomycotina</taxon>
        <taxon>Sordariomycetes</taxon>
        <taxon>Sordariomycetidae</taxon>
        <taxon>Sordariales</taxon>
        <taxon>Sordariaceae</taxon>
        <taxon>Neurospora</taxon>
    </lineage>
</organism>
<comment type="caution">
    <text evidence="3">The sequence shown here is derived from an EMBL/GenBank/DDBJ whole genome shotgun (WGS) entry which is preliminary data.</text>
</comment>
<keyword evidence="4" id="KW-1185">Reference proteome</keyword>
<evidence type="ECO:0000313" key="3">
    <source>
        <dbReference type="EMBL" id="KAK3356065.1"/>
    </source>
</evidence>
<dbReference type="Proteomes" id="UP001278500">
    <property type="component" value="Unassembled WGS sequence"/>
</dbReference>
<feature type="region of interest" description="Disordered" evidence="1">
    <location>
        <begin position="435"/>
        <end position="467"/>
    </location>
</feature>
<dbReference type="AlphaFoldDB" id="A0AAE0JRE7"/>
<dbReference type="PANTHER" id="PTHR35910:SF6">
    <property type="entry name" value="2EXR DOMAIN-CONTAINING PROTEIN"/>
    <property type="match status" value="1"/>
</dbReference>
<reference evidence="3" key="1">
    <citation type="journal article" date="2023" name="Mol. Phylogenet. Evol.">
        <title>Genome-scale phylogeny and comparative genomics of the fungal order Sordariales.</title>
        <authorList>
            <person name="Hensen N."/>
            <person name="Bonometti L."/>
            <person name="Westerberg I."/>
            <person name="Brannstrom I.O."/>
            <person name="Guillou S."/>
            <person name="Cros-Aarteil S."/>
            <person name="Calhoun S."/>
            <person name="Haridas S."/>
            <person name="Kuo A."/>
            <person name="Mondo S."/>
            <person name="Pangilinan J."/>
            <person name="Riley R."/>
            <person name="LaButti K."/>
            <person name="Andreopoulos B."/>
            <person name="Lipzen A."/>
            <person name="Chen C."/>
            <person name="Yan M."/>
            <person name="Daum C."/>
            <person name="Ng V."/>
            <person name="Clum A."/>
            <person name="Steindorff A."/>
            <person name="Ohm R.A."/>
            <person name="Martin F."/>
            <person name="Silar P."/>
            <person name="Natvig D.O."/>
            <person name="Lalanne C."/>
            <person name="Gautier V."/>
            <person name="Ament-Velasquez S.L."/>
            <person name="Kruys A."/>
            <person name="Hutchinson M.I."/>
            <person name="Powell A.J."/>
            <person name="Barry K."/>
            <person name="Miller A.N."/>
            <person name="Grigoriev I.V."/>
            <person name="Debuchy R."/>
            <person name="Gladieux P."/>
            <person name="Hiltunen Thoren M."/>
            <person name="Johannesson H."/>
        </authorList>
    </citation>
    <scope>NUCLEOTIDE SEQUENCE</scope>
    <source>
        <strain evidence="3">CBS 560.94</strain>
    </source>
</reference>